<name>A0AAN9EDK9_CROPI</name>
<keyword evidence="1" id="KW-0489">Methyltransferase</keyword>
<evidence type="ECO:0008006" key="10">
    <source>
        <dbReference type="Google" id="ProtNLM"/>
    </source>
</evidence>
<evidence type="ECO:0000256" key="3">
    <source>
        <dbReference type="ARBA" id="ARBA00022691"/>
    </source>
</evidence>
<evidence type="ECO:0000313" key="8">
    <source>
        <dbReference type="EMBL" id="KAK7252464.1"/>
    </source>
</evidence>
<dbReference type="Pfam" id="PF08100">
    <property type="entry name" value="Dimerisation"/>
    <property type="match status" value="1"/>
</dbReference>
<comment type="similarity">
    <text evidence="4">Belongs to the class I-like SAM-binding methyltransferase superfamily. Cation-independent O-methyltransferase family.</text>
</comment>
<protein>
    <recommendedName>
        <fullName evidence="10">O-methyltransferase</fullName>
    </recommendedName>
</protein>
<evidence type="ECO:0000313" key="9">
    <source>
        <dbReference type="Proteomes" id="UP001372338"/>
    </source>
</evidence>
<dbReference type="Gene3D" id="1.10.10.10">
    <property type="entry name" value="Winged helix-like DNA-binding domain superfamily/Winged helix DNA-binding domain"/>
    <property type="match status" value="1"/>
</dbReference>
<comment type="caution">
    <text evidence="8">The sequence shown here is derived from an EMBL/GenBank/DDBJ whole genome shotgun (WGS) entry which is preliminary data.</text>
</comment>
<feature type="active site" description="Proton acceptor" evidence="5">
    <location>
        <position position="289"/>
    </location>
</feature>
<feature type="domain" description="O-methyltransferase dimerisation" evidence="7">
    <location>
        <begin position="30"/>
        <end position="110"/>
    </location>
</feature>
<dbReference type="Gene3D" id="3.40.50.150">
    <property type="entry name" value="Vaccinia Virus protein VP39"/>
    <property type="match status" value="1"/>
</dbReference>
<sequence>MEKAQREPLLVLDKNEEEKEEELQAQVDIWRYAFGFVEQAVVKCAIELGIAEAIESHGGPMTLSQLSSTLKCDPSLLNRIMRFLIHRKIFKAIPISQDQDLLRSKNLPSSTAVNPAFVSHHGYAYAQTPLSRCLMRKGRQSMAAMILMENSPVMLAAWHSLSAHVQGNDIPPFELAHGEDLWHYTAENIDHNNLFNDAMACDANVTVPAVVKGCSEVFDGLTSLVDVGGGNGTAIHIVVKACPWIRGINFDLPHVIAVASQRDGVEHVAGDMFVSVPKADAAFLMWVLHDWADEECIQILKKCREAIPKENGRVIIVEAVIEEGGKQGSLKDVGLVLDMVMMAHTHLGKERTLEEWDYVIKMAGFTTYSVKHIPNIVKSVIMAFP</sequence>
<dbReference type="Proteomes" id="UP001372338">
    <property type="component" value="Unassembled WGS sequence"/>
</dbReference>
<dbReference type="PROSITE" id="PS51683">
    <property type="entry name" value="SAM_OMT_II"/>
    <property type="match status" value="1"/>
</dbReference>
<dbReference type="PANTHER" id="PTHR11746">
    <property type="entry name" value="O-METHYLTRANSFERASE"/>
    <property type="match status" value="1"/>
</dbReference>
<evidence type="ECO:0000259" key="7">
    <source>
        <dbReference type="Pfam" id="PF08100"/>
    </source>
</evidence>
<dbReference type="InterPro" id="IPR012967">
    <property type="entry name" value="COMT_dimerisation"/>
</dbReference>
<keyword evidence="9" id="KW-1185">Reference proteome</keyword>
<evidence type="ECO:0000256" key="5">
    <source>
        <dbReference type="PIRSR" id="PIRSR005739-1"/>
    </source>
</evidence>
<proteinExistence type="inferred from homology"/>
<evidence type="ECO:0000259" key="6">
    <source>
        <dbReference type="Pfam" id="PF00891"/>
    </source>
</evidence>
<dbReference type="EMBL" id="JAYWIO010000007">
    <property type="protein sequence ID" value="KAK7252464.1"/>
    <property type="molecule type" value="Genomic_DNA"/>
</dbReference>
<keyword evidence="3" id="KW-0949">S-adenosyl-L-methionine</keyword>
<accession>A0AAN9EDK9</accession>
<organism evidence="8 9">
    <name type="scientific">Crotalaria pallida</name>
    <name type="common">Smooth rattlebox</name>
    <name type="synonym">Crotalaria striata</name>
    <dbReference type="NCBI Taxonomy" id="3830"/>
    <lineage>
        <taxon>Eukaryota</taxon>
        <taxon>Viridiplantae</taxon>
        <taxon>Streptophyta</taxon>
        <taxon>Embryophyta</taxon>
        <taxon>Tracheophyta</taxon>
        <taxon>Spermatophyta</taxon>
        <taxon>Magnoliopsida</taxon>
        <taxon>eudicotyledons</taxon>
        <taxon>Gunneridae</taxon>
        <taxon>Pentapetalae</taxon>
        <taxon>rosids</taxon>
        <taxon>fabids</taxon>
        <taxon>Fabales</taxon>
        <taxon>Fabaceae</taxon>
        <taxon>Papilionoideae</taxon>
        <taxon>50 kb inversion clade</taxon>
        <taxon>genistoids sensu lato</taxon>
        <taxon>core genistoids</taxon>
        <taxon>Crotalarieae</taxon>
        <taxon>Crotalaria</taxon>
    </lineage>
</organism>
<dbReference type="Pfam" id="PF00891">
    <property type="entry name" value="Methyltransf_2"/>
    <property type="match status" value="1"/>
</dbReference>
<gene>
    <name evidence="8" type="ORF">RIF29_36416</name>
</gene>
<dbReference type="FunFam" id="3.40.50.150:FF:000294">
    <property type="entry name" value="O-methyltransferase family protein"/>
    <property type="match status" value="1"/>
</dbReference>
<dbReference type="InterPro" id="IPR036388">
    <property type="entry name" value="WH-like_DNA-bd_sf"/>
</dbReference>
<evidence type="ECO:0000256" key="2">
    <source>
        <dbReference type="ARBA" id="ARBA00022679"/>
    </source>
</evidence>
<dbReference type="SUPFAM" id="SSF46785">
    <property type="entry name" value="Winged helix' DNA-binding domain"/>
    <property type="match status" value="1"/>
</dbReference>
<feature type="domain" description="O-methyltransferase C-terminal" evidence="6">
    <location>
        <begin position="158"/>
        <end position="365"/>
    </location>
</feature>
<dbReference type="GO" id="GO:0046983">
    <property type="term" value="F:protein dimerization activity"/>
    <property type="evidence" value="ECO:0007669"/>
    <property type="project" value="InterPro"/>
</dbReference>
<evidence type="ECO:0000256" key="1">
    <source>
        <dbReference type="ARBA" id="ARBA00022603"/>
    </source>
</evidence>
<dbReference type="InterPro" id="IPR016461">
    <property type="entry name" value="COMT-like"/>
</dbReference>
<dbReference type="AlphaFoldDB" id="A0AAN9EDK9"/>
<dbReference type="InterPro" id="IPR001077">
    <property type="entry name" value="COMT_C"/>
</dbReference>
<dbReference type="SUPFAM" id="SSF53335">
    <property type="entry name" value="S-adenosyl-L-methionine-dependent methyltransferases"/>
    <property type="match status" value="1"/>
</dbReference>
<dbReference type="GO" id="GO:0008757">
    <property type="term" value="F:S-adenosylmethionine-dependent methyltransferase activity"/>
    <property type="evidence" value="ECO:0007669"/>
    <property type="project" value="UniProtKB-ARBA"/>
</dbReference>
<dbReference type="GO" id="GO:0032259">
    <property type="term" value="P:methylation"/>
    <property type="evidence" value="ECO:0007669"/>
    <property type="project" value="UniProtKB-KW"/>
</dbReference>
<dbReference type="PIRSF" id="PIRSF005739">
    <property type="entry name" value="O-mtase"/>
    <property type="match status" value="1"/>
</dbReference>
<keyword evidence="2" id="KW-0808">Transferase</keyword>
<dbReference type="InterPro" id="IPR029063">
    <property type="entry name" value="SAM-dependent_MTases_sf"/>
</dbReference>
<dbReference type="FunFam" id="1.10.10.10:FF:000836">
    <property type="entry name" value="O-methyltransferase family protein"/>
    <property type="match status" value="1"/>
</dbReference>
<reference evidence="8 9" key="1">
    <citation type="submission" date="2024-01" db="EMBL/GenBank/DDBJ databases">
        <title>The genomes of 5 underutilized Papilionoideae crops provide insights into root nodulation and disease resistanc.</title>
        <authorList>
            <person name="Yuan L."/>
        </authorList>
    </citation>
    <scope>NUCLEOTIDE SEQUENCE [LARGE SCALE GENOMIC DNA]</scope>
    <source>
        <strain evidence="8">ZHUSHIDOU_FW_LH</strain>
        <tissue evidence="8">Leaf</tissue>
    </source>
</reference>
<dbReference type="GO" id="GO:0008171">
    <property type="term" value="F:O-methyltransferase activity"/>
    <property type="evidence" value="ECO:0007669"/>
    <property type="project" value="InterPro"/>
</dbReference>
<dbReference type="InterPro" id="IPR036390">
    <property type="entry name" value="WH_DNA-bd_sf"/>
</dbReference>
<evidence type="ECO:0000256" key="4">
    <source>
        <dbReference type="ARBA" id="ARBA00038277"/>
    </source>
</evidence>